<dbReference type="Proteomes" id="UP000069771">
    <property type="component" value="Chromosome"/>
</dbReference>
<protein>
    <submittedName>
        <fullName evidence="1">Uncharacterized protein</fullName>
    </submittedName>
</protein>
<name>A0A140DYG8_9FIRM</name>
<organism evidence="1 2">
    <name type="scientific">Faecalibaculum rodentium</name>
    <dbReference type="NCBI Taxonomy" id="1702221"/>
    <lineage>
        <taxon>Bacteria</taxon>
        <taxon>Bacillati</taxon>
        <taxon>Bacillota</taxon>
        <taxon>Erysipelotrichia</taxon>
        <taxon>Erysipelotrichales</taxon>
        <taxon>Erysipelotrichaceae</taxon>
        <taxon>Faecalibaculum</taxon>
    </lineage>
</organism>
<proteinExistence type="predicted"/>
<dbReference type="KEGG" id="fro:AALO17_25610"/>
<sequence length="67" mass="7715">MQSQVASAEFPSPAPFCILPRRSACRKHAKARIPSLIQDTDPGFFLLCFLSSRKDAEKCYRWRYCSM</sequence>
<evidence type="ECO:0000313" key="2">
    <source>
        <dbReference type="Proteomes" id="UP000069771"/>
    </source>
</evidence>
<keyword evidence="2" id="KW-1185">Reference proteome</keyword>
<accession>A0A140DYG8</accession>
<dbReference type="EMBL" id="CP011391">
    <property type="protein sequence ID" value="AMK55695.1"/>
    <property type="molecule type" value="Genomic_DNA"/>
</dbReference>
<dbReference type="AlphaFoldDB" id="A0A140DYG8"/>
<gene>
    <name evidence="1" type="ORF">AALO17_25610</name>
</gene>
<reference evidence="1 2" key="1">
    <citation type="journal article" date="2016" name="Gut Pathog.">
        <title>Whole genome sequencing of "Faecalibaculum rodentium" ALO17, isolated from C57BL/6J laboratory mouse feces.</title>
        <authorList>
            <person name="Lim S."/>
            <person name="Chang D.H."/>
            <person name="Ahn S."/>
            <person name="Kim B.C."/>
        </authorList>
    </citation>
    <scope>NUCLEOTIDE SEQUENCE [LARGE SCALE GENOMIC DNA]</scope>
    <source>
        <strain evidence="1 2">Alo17</strain>
    </source>
</reference>
<evidence type="ECO:0000313" key="1">
    <source>
        <dbReference type="EMBL" id="AMK55695.1"/>
    </source>
</evidence>